<feature type="region of interest" description="Disordered" evidence="2">
    <location>
        <begin position="267"/>
        <end position="293"/>
    </location>
</feature>
<dbReference type="AGR" id="Xenbase:XB-GENE-920777"/>
<dbReference type="Xenbase" id="XB-GENE-920777">
    <property type="gene designation" value="bltp3a"/>
</dbReference>
<feature type="compositionally biased region" description="Basic and acidic residues" evidence="2">
    <location>
        <begin position="386"/>
        <end position="396"/>
    </location>
</feature>
<evidence type="ECO:0000313" key="3">
    <source>
        <dbReference type="Proteomes" id="UP000008143"/>
    </source>
</evidence>
<organism evidence="3 4">
    <name type="scientific">Xenopus tropicalis</name>
    <name type="common">Western clawed frog</name>
    <name type="synonym">Silurana tropicalis</name>
    <dbReference type="NCBI Taxonomy" id="8364"/>
    <lineage>
        <taxon>Eukaryota</taxon>
        <taxon>Metazoa</taxon>
        <taxon>Chordata</taxon>
        <taxon>Craniata</taxon>
        <taxon>Vertebrata</taxon>
        <taxon>Euteleostomi</taxon>
        <taxon>Amphibia</taxon>
        <taxon>Batrachia</taxon>
        <taxon>Anura</taxon>
        <taxon>Pipoidea</taxon>
        <taxon>Pipidae</taxon>
        <taxon>Xenopodinae</taxon>
        <taxon>Xenopus</taxon>
        <taxon>Silurana</taxon>
    </lineage>
</organism>
<dbReference type="KEGG" id="xtr:549175"/>
<evidence type="ECO:0000313" key="5">
    <source>
        <dbReference type="Xenbase" id="XB-GENE-920777"/>
    </source>
</evidence>
<accession>A0A8J1J4C2</accession>
<feature type="compositionally biased region" description="Low complexity" evidence="2">
    <location>
        <begin position="281"/>
        <end position="293"/>
    </location>
</feature>
<evidence type="ECO:0000313" key="4">
    <source>
        <dbReference type="RefSeq" id="XP_031752712.1"/>
    </source>
</evidence>
<dbReference type="PANTHER" id="PTHR22774:SF15">
    <property type="entry name" value="BRIDGE-LIKE LIPID TRANSFER PROTEIN FAMILY MEMBER 3A"/>
    <property type="match status" value="1"/>
</dbReference>
<name>A0A8J1J4C2_XENTR</name>
<feature type="region of interest" description="Disordered" evidence="2">
    <location>
        <begin position="386"/>
        <end position="413"/>
    </location>
</feature>
<sequence length="1176" mass="131754">MVPVPTRTVPRLIVLCNRFTKNLTPEQINLSTLRGEGQLTDLQLDEEAIQNMLGLPTWLAITRIYCNRASIRIQWTKLKTHPICLMLDKVEVDMKTCEDPRPPNGPSPIAVASGQSEYSFAEKVVEGMFLEVGCVIIKIESRTFHASLQLWQLEGYSVSPNWQKTDLRFTRLTHPHKGEVLTFKEVIWQTLRVEADASEDSEDAPSTPLRLLTSGGRLHVALKRRMKDCLVLCSKLTLLLDELLWVLTDSQLRALLSYTKSLSEAVQKSMRQRKNRGEEQATSSPTAPSLWPLTSLPSTASSLGQYFDKFDIKETSYHLLISRLDLHVCDESSPKRTCTVAGGAIQLTLRGVILDYYPSHRQGQSFSHWHYVSPAIGTCEQWTQDLAKEKQSREEPNLTANGTSPTKQSKMSTSSPPLYFFCVLIRVDRIDIHQISSSGQAAQKPPLLSCGHIPYSFSAIHLQYMEYYHPPGENVPVPSPALYIQLHGLLLCLAAPSILWLNQFMLDMYHHIHQFAEEPEKAKEHRDIRLDGFNLKLNFPVVNPLCQVKERPHSICAHLPLVTLTNTRQGPGSTLNHLQQCFRLFASEPSFHCPLGPLHPIFLAHVFPSSTPPSNSLWSLYSPSLSLYFEEATSKQQIVMSDCLPFTAWACLLHPEQKLQVLLSVEGLARLKLNHYQYLTLLRAQEQLRDLLEQMQNMVPPFKEQGLAKSAPAHVAVCLGLLIPEVKVSLLLPSSFSLANPSESVDSEKSSLICSEPTEGGIGIGLEKMRLSTVYVEGGVDTQGAMEAGEERHEDSAVQQLKLTQEKNVIHTKDSVSQTVQEEQIFREAVQRKEHTQGIFQGKEFVRGTLLSTIGRTRETLNLGKEKMQHLLKDTRQKDKDAPLLRTESQQSLDRFSIEGFDAVSLDGEASDAFLHLLDTEYLYGSQQTEKVASTGKDLTDQENVSQITEGPEPQQIMSLSLIDVICIARVQEDDVSVTLQAMKLSCGPKSGDNKGPLEVKSPTSPVSKPHVSMQFNIGSSVDFQSPLAKQNGSLQLWIQNFTSELPVSSLTHIGPFLEDEQLSEIMPLTIHISNSSISLRDNGPSLYSSSLPPQPVIVSMQNIKLHRKEDGIFFVTGDDTNAAPSLDKEEVSVLPQSKEELQKELIAAQIKLDQQNEQKLRLLREIWKYDPNFEL</sequence>
<feature type="compositionally biased region" description="Polar residues" evidence="2">
    <location>
        <begin position="398"/>
        <end position="413"/>
    </location>
</feature>
<dbReference type="GO" id="GO:0042826">
    <property type="term" value="F:histone deacetylase binding"/>
    <property type="evidence" value="ECO:0000318"/>
    <property type="project" value="GO_Central"/>
</dbReference>
<proteinExistence type="predicted"/>
<dbReference type="OrthoDB" id="43807at2759"/>
<dbReference type="Pfam" id="PF24917">
    <property type="entry name" value="BLTP3A_B"/>
    <property type="match status" value="3"/>
</dbReference>
<evidence type="ECO:0000256" key="2">
    <source>
        <dbReference type="SAM" id="MobiDB-lite"/>
    </source>
</evidence>
<keyword evidence="1" id="KW-0175">Coiled coil</keyword>
<keyword evidence="3" id="KW-1185">Reference proteome</keyword>
<dbReference type="PANTHER" id="PTHR22774">
    <property type="entry name" value="CHOREIN N-TERMINAL DOMAIN-CONTAINING PROTEIN"/>
    <property type="match status" value="1"/>
</dbReference>
<dbReference type="OMA" id="YTQFPKF"/>
<protein>
    <submittedName>
        <fullName evidence="4">UHRF1-binding protein 1 isoform X1</fullName>
    </submittedName>
</protein>
<reference evidence="4" key="1">
    <citation type="submission" date="2025-08" db="UniProtKB">
        <authorList>
            <consortium name="RefSeq"/>
        </authorList>
    </citation>
    <scope>IDENTIFICATION</scope>
    <source>
        <strain evidence="4">Nigerian</strain>
        <tissue evidence="4">Liver and blood</tissue>
    </source>
</reference>
<evidence type="ECO:0000256" key="1">
    <source>
        <dbReference type="SAM" id="Coils"/>
    </source>
</evidence>
<dbReference type="Proteomes" id="UP000008143">
    <property type="component" value="Chromosome 2"/>
</dbReference>
<dbReference type="AlphaFoldDB" id="A0A8J1J4C2"/>
<feature type="coiled-coil region" evidence="1">
    <location>
        <begin position="1139"/>
        <end position="1166"/>
    </location>
</feature>
<gene>
    <name evidence="5" type="primary">bltp3a</name>
    <name evidence="4" type="synonym">uhrf1bp1</name>
</gene>
<dbReference type="InterPro" id="IPR026728">
    <property type="entry name" value="BLTP3A/B"/>
</dbReference>
<dbReference type="RefSeq" id="XP_031752712.1">
    <property type="nucleotide sequence ID" value="XM_031896852.1"/>
</dbReference>